<protein>
    <submittedName>
        <fullName evidence="3">Nudix hydrolase domain-containing protein</fullName>
    </submittedName>
</protein>
<dbReference type="PANTHER" id="PTHR11839">
    <property type="entry name" value="UDP/ADP-SUGAR PYROPHOSPHATASE"/>
    <property type="match status" value="1"/>
</dbReference>
<sequence>MFYRTKKKYFAGVGVWQTAFRTTKPKSAPVNGVTVIPILKDSTSGRIWFVLEKQFRIPVMSFTLEFPAGLVDPNESIEQSAMRELK</sequence>
<dbReference type="AlphaFoldDB" id="A0A915J4X4"/>
<dbReference type="GO" id="GO:0019693">
    <property type="term" value="P:ribose phosphate metabolic process"/>
    <property type="evidence" value="ECO:0007669"/>
    <property type="project" value="TreeGrafter"/>
</dbReference>
<dbReference type="GO" id="GO:0016787">
    <property type="term" value="F:hydrolase activity"/>
    <property type="evidence" value="ECO:0007669"/>
    <property type="project" value="UniProtKB-KW"/>
</dbReference>
<organism evidence="2 3">
    <name type="scientific">Romanomermis culicivorax</name>
    <name type="common">Nematode worm</name>
    <dbReference type="NCBI Taxonomy" id="13658"/>
    <lineage>
        <taxon>Eukaryota</taxon>
        <taxon>Metazoa</taxon>
        <taxon>Ecdysozoa</taxon>
        <taxon>Nematoda</taxon>
        <taxon>Enoplea</taxon>
        <taxon>Dorylaimia</taxon>
        <taxon>Mermithida</taxon>
        <taxon>Mermithoidea</taxon>
        <taxon>Mermithidae</taxon>
        <taxon>Romanomermis</taxon>
    </lineage>
</organism>
<accession>A0A915J4X4</accession>
<dbReference type="Gene3D" id="3.90.79.10">
    <property type="entry name" value="Nucleoside Triphosphate Pyrophosphohydrolase"/>
    <property type="match status" value="1"/>
</dbReference>
<evidence type="ECO:0000313" key="3">
    <source>
        <dbReference type="WBParaSite" id="nRc.2.0.1.t21195-RA"/>
    </source>
</evidence>
<proteinExistence type="predicted"/>
<keyword evidence="1" id="KW-0378">Hydrolase</keyword>
<dbReference type="WBParaSite" id="nRc.2.0.1.t21195-RA">
    <property type="protein sequence ID" value="nRc.2.0.1.t21195-RA"/>
    <property type="gene ID" value="nRc.2.0.1.g21195"/>
</dbReference>
<dbReference type="InterPro" id="IPR015797">
    <property type="entry name" value="NUDIX_hydrolase-like_dom_sf"/>
</dbReference>
<name>A0A915J4X4_ROMCU</name>
<dbReference type="GO" id="GO:0006753">
    <property type="term" value="P:nucleoside phosphate metabolic process"/>
    <property type="evidence" value="ECO:0007669"/>
    <property type="project" value="TreeGrafter"/>
</dbReference>
<reference evidence="3" key="1">
    <citation type="submission" date="2022-11" db="UniProtKB">
        <authorList>
            <consortium name="WormBaseParasite"/>
        </authorList>
    </citation>
    <scope>IDENTIFICATION</scope>
</reference>
<keyword evidence="2" id="KW-1185">Reference proteome</keyword>
<dbReference type="SUPFAM" id="SSF55811">
    <property type="entry name" value="Nudix"/>
    <property type="match status" value="1"/>
</dbReference>
<dbReference type="Proteomes" id="UP000887565">
    <property type="component" value="Unplaced"/>
</dbReference>
<evidence type="ECO:0000256" key="1">
    <source>
        <dbReference type="ARBA" id="ARBA00022801"/>
    </source>
</evidence>
<dbReference type="PANTHER" id="PTHR11839:SF1">
    <property type="entry name" value="ADP-SUGAR PYROPHOSPHATASE"/>
    <property type="match status" value="1"/>
</dbReference>
<evidence type="ECO:0000313" key="2">
    <source>
        <dbReference type="Proteomes" id="UP000887565"/>
    </source>
</evidence>